<evidence type="ECO:0000256" key="5">
    <source>
        <dbReference type="ARBA" id="ARBA00022598"/>
    </source>
</evidence>
<evidence type="ECO:0000256" key="9">
    <source>
        <dbReference type="ARBA" id="ARBA00022842"/>
    </source>
</evidence>
<dbReference type="OrthoDB" id="9792985at2"/>
<name>A0A9X5LQT4_9ACTN</name>
<evidence type="ECO:0000256" key="7">
    <source>
        <dbReference type="ARBA" id="ARBA00022756"/>
    </source>
</evidence>
<proteinExistence type="predicted"/>
<evidence type="ECO:0000256" key="10">
    <source>
        <dbReference type="ARBA" id="ARBA00049553"/>
    </source>
</evidence>
<dbReference type="GO" id="GO:0042410">
    <property type="term" value="F:6-carboxyhexanoate-CoA ligase activity"/>
    <property type="evidence" value="ECO:0007669"/>
    <property type="project" value="UniProtKB-EC"/>
</dbReference>
<keyword evidence="8" id="KW-0067">ATP-binding</keyword>
<keyword evidence="9" id="KW-0460">Magnesium</keyword>
<keyword evidence="6" id="KW-0547">Nucleotide-binding</keyword>
<evidence type="ECO:0000256" key="2">
    <source>
        <dbReference type="ARBA" id="ARBA00005075"/>
    </source>
</evidence>
<evidence type="ECO:0000256" key="4">
    <source>
        <dbReference type="ARBA" id="ARBA00012984"/>
    </source>
</evidence>
<protein>
    <recommendedName>
        <fullName evidence="4">6-carboxyhexanoate--CoA ligase</fullName>
        <ecNumber evidence="4">6.2.1.14</ecNumber>
    </recommendedName>
</protein>
<evidence type="ECO:0000256" key="3">
    <source>
        <dbReference type="ARBA" id="ARBA00011738"/>
    </source>
</evidence>
<comment type="pathway">
    <text evidence="2">Metabolic intermediate metabolism; pimeloyl-CoA biosynthesis; pimeloyl-CoA from pimelate: step 1/1.</text>
</comment>
<dbReference type="NCBIfam" id="NF002360">
    <property type="entry name" value="PRK01322.1"/>
    <property type="match status" value="1"/>
</dbReference>
<comment type="subunit">
    <text evidence="3">Homodimer.</text>
</comment>
<dbReference type="InterPro" id="IPR005499">
    <property type="entry name" value="BioW"/>
</dbReference>
<dbReference type="Pfam" id="PF03744">
    <property type="entry name" value="BioW"/>
    <property type="match status" value="1"/>
</dbReference>
<dbReference type="EMBL" id="JNBU01000104">
    <property type="protein sequence ID" value="OCT41731.1"/>
    <property type="molecule type" value="Genomic_DNA"/>
</dbReference>
<dbReference type="GO" id="GO:0009102">
    <property type="term" value="P:biotin biosynthetic process"/>
    <property type="evidence" value="ECO:0007669"/>
    <property type="project" value="UniProtKB-KW"/>
</dbReference>
<evidence type="ECO:0000256" key="6">
    <source>
        <dbReference type="ARBA" id="ARBA00022741"/>
    </source>
</evidence>
<sequence length="235" mass="25139">MRASAADRHVSGAERIVDENEVAQLCADMGHRALAHPKATPDEIHLTVRRIDMSELVRVPFLPTTVLPTASPQDARDTVVTALAPLTEHAQRAWMLLTEARDMRGAILLDAATGQRLEPDQQRGVRVTGMDAASSNPIGGKHRVLEAQVLAAKVAHRPDVLAEICISDDPDYTTGYLATAQHGYQRLPHIKEPGSAQGGRVFLVRGDDVAGLIEYLEHTPVVVEGDAGDGGGSSA</sequence>
<evidence type="ECO:0000256" key="1">
    <source>
        <dbReference type="ARBA" id="ARBA00001946"/>
    </source>
</evidence>
<keyword evidence="7" id="KW-0093">Biotin biosynthesis</keyword>
<evidence type="ECO:0000313" key="11">
    <source>
        <dbReference type="EMBL" id="OCT41731.1"/>
    </source>
</evidence>
<organism evidence="11">
    <name type="scientific">Cutibacterium granulosum DSM 20700</name>
    <dbReference type="NCBI Taxonomy" id="1160719"/>
    <lineage>
        <taxon>Bacteria</taxon>
        <taxon>Bacillati</taxon>
        <taxon>Actinomycetota</taxon>
        <taxon>Actinomycetes</taxon>
        <taxon>Propionibacteriales</taxon>
        <taxon>Propionibacteriaceae</taxon>
        <taxon>Cutibacterium</taxon>
    </lineage>
</organism>
<dbReference type="AlphaFoldDB" id="A0A9X5LQT4"/>
<dbReference type="EC" id="6.2.1.14" evidence="4"/>
<comment type="cofactor">
    <cofactor evidence="1">
        <name>Mg(2+)</name>
        <dbReference type="ChEBI" id="CHEBI:18420"/>
    </cofactor>
</comment>
<comment type="caution">
    <text evidence="11">The sequence shown here is derived from an EMBL/GenBank/DDBJ whole genome shotgun (WGS) entry which is preliminary data.</text>
</comment>
<keyword evidence="5" id="KW-0436">Ligase</keyword>
<accession>A0A9X5LQT4</accession>
<evidence type="ECO:0000256" key="8">
    <source>
        <dbReference type="ARBA" id="ARBA00022840"/>
    </source>
</evidence>
<gene>
    <name evidence="11" type="ORF">L860_15035</name>
</gene>
<comment type="catalytic activity">
    <reaction evidence="10">
        <text>heptanedioate + ATP + CoA = 6-carboxyhexanoyl-CoA + AMP + diphosphate</text>
        <dbReference type="Rhea" id="RHEA:14781"/>
        <dbReference type="ChEBI" id="CHEBI:30616"/>
        <dbReference type="ChEBI" id="CHEBI:33019"/>
        <dbReference type="ChEBI" id="CHEBI:36165"/>
        <dbReference type="ChEBI" id="CHEBI:57287"/>
        <dbReference type="ChEBI" id="CHEBI:57360"/>
        <dbReference type="ChEBI" id="CHEBI:456215"/>
        <dbReference type="EC" id="6.2.1.14"/>
    </reaction>
</comment>
<dbReference type="GO" id="GO:0005524">
    <property type="term" value="F:ATP binding"/>
    <property type="evidence" value="ECO:0007669"/>
    <property type="project" value="UniProtKB-KW"/>
</dbReference>
<reference evidence="11" key="1">
    <citation type="submission" date="2014-05" db="EMBL/GenBank/DDBJ databases">
        <authorList>
            <person name="Jahns A.C."/>
            <person name="Eilers H."/>
            <person name="Alexeyev O.A."/>
        </authorList>
    </citation>
    <scope>NUCLEOTIDE SEQUENCE [LARGE SCALE GENOMIC DNA]</scope>
    <source>
        <strain evidence="11">DSM 20700</strain>
    </source>
</reference>